<reference evidence="3" key="1">
    <citation type="submission" date="2020-02" db="EMBL/GenBank/DDBJ databases">
        <authorList>
            <person name="Meier V. D."/>
        </authorList>
    </citation>
    <scope>NUCLEOTIDE SEQUENCE</scope>
    <source>
        <strain evidence="3">AVDCRST_MAG80</strain>
    </source>
</reference>
<accession>A0A6J4QE38</accession>
<dbReference type="Pfam" id="PF14343">
    <property type="entry name" value="PrcB_C"/>
    <property type="match status" value="1"/>
</dbReference>
<evidence type="ECO:0000259" key="2">
    <source>
        <dbReference type="Pfam" id="PF14343"/>
    </source>
</evidence>
<sequence>MAADLSGEVDAKIPNSGRGTYLGAYSGERPTGGYSVNVAGARIEGGRVALRLPLKGRPVRRGRNAVSWVPLRLGARAGPGASGQRVPTRGGRRL</sequence>
<dbReference type="InterPro" id="IPR025748">
    <property type="entry name" value="PrcB_C_dom"/>
</dbReference>
<proteinExistence type="predicted"/>
<protein>
    <recommendedName>
        <fullName evidence="2">PrcB C-terminal domain-containing protein</fullName>
    </recommendedName>
</protein>
<organism evidence="3">
    <name type="scientific">uncultured Rubrobacteraceae bacterium</name>
    <dbReference type="NCBI Taxonomy" id="349277"/>
    <lineage>
        <taxon>Bacteria</taxon>
        <taxon>Bacillati</taxon>
        <taxon>Actinomycetota</taxon>
        <taxon>Rubrobacteria</taxon>
        <taxon>Rubrobacterales</taxon>
        <taxon>Rubrobacteraceae</taxon>
        <taxon>environmental samples</taxon>
    </lineage>
</organism>
<feature type="region of interest" description="Disordered" evidence="1">
    <location>
        <begin position="1"/>
        <end position="29"/>
    </location>
</feature>
<dbReference type="EMBL" id="CADCVC010000117">
    <property type="protein sequence ID" value="CAA9441499.1"/>
    <property type="molecule type" value="Genomic_DNA"/>
</dbReference>
<dbReference type="AlphaFoldDB" id="A0A6J4QE38"/>
<evidence type="ECO:0000313" key="3">
    <source>
        <dbReference type="EMBL" id="CAA9441499.1"/>
    </source>
</evidence>
<evidence type="ECO:0000256" key="1">
    <source>
        <dbReference type="SAM" id="MobiDB-lite"/>
    </source>
</evidence>
<gene>
    <name evidence="3" type="ORF">AVDCRST_MAG80-1377</name>
</gene>
<name>A0A6J4QE38_9ACTN</name>
<feature type="domain" description="PrcB C-terminal" evidence="2">
    <location>
        <begin position="20"/>
        <end position="55"/>
    </location>
</feature>
<feature type="region of interest" description="Disordered" evidence="1">
    <location>
        <begin position="74"/>
        <end position="94"/>
    </location>
</feature>